<dbReference type="Proteomes" id="UP001575181">
    <property type="component" value="Unassembled WGS sequence"/>
</dbReference>
<sequence length="234" mass="25505">MTVVAGLDGCRGGWLCLWGDPENGRLAARILHELEELTFLEPRPRVVGADIPIGLPERGVRTCDRAARRLLGRPRSSSVFPPPIRPMLEASSHAEACRIGDRIHGSRLSRQAWNILPKIREMDAFLVAGSDRPGWVREVHPEVSFAVWNGGAPMTHNKRSVAGGRERAALVEGYLGGRLDRARADLPPDGFAGDDLLDAVAVLWTARRIAAGRAVRLPEDPERDAGGLPMEILA</sequence>
<accession>A0ABV4U0W8</accession>
<proteinExistence type="predicted"/>
<dbReference type="InterPro" id="IPR007362">
    <property type="entry name" value="DUF429"/>
</dbReference>
<keyword evidence="2" id="KW-1185">Reference proteome</keyword>
<reference evidence="1 2" key="1">
    <citation type="submission" date="2024-08" db="EMBL/GenBank/DDBJ databases">
        <title>Whole-genome sequencing of halo(alkali)philic microorganisms from hypersaline lakes.</title>
        <authorList>
            <person name="Sorokin D.Y."/>
            <person name="Merkel A.Y."/>
            <person name="Messina E."/>
            <person name="Yakimov M."/>
        </authorList>
    </citation>
    <scope>NUCLEOTIDE SEQUENCE [LARGE SCALE GENOMIC DNA]</scope>
    <source>
        <strain evidence="1 2">Cl-TMA</strain>
    </source>
</reference>
<name>A0ABV4U0W8_9GAMM</name>
<evidence type="ECO:0000313" key="2">
    <source>
        <dbReference type="Proteomes" id="UP001575181"/>
    </source>
</evidence>
<dbReference type="EMBL" id="JBGUAW010000015">
    <property type="protein sequence ID" value="MFA9462474.1"/>
    <property type="molecule type" value="Genomic_DNA"/>
</dbReference>
<evidence type="ECO:0000313" key="1">
    <source>
        <dbReference type="EMBL" id="MFA9462474.1"/>
    </source>
</evidence>
<comment type="caution">
    <text evidence="1">The sequence shown here is derived from an EMBL/GenBank/DDBJ whole genome shotgun (WGS) entry which is preliminary data.</text>
</comment>
<gene>
    <name evidence="1" type="ORF">ACERLL_16830</name>
</gene>
<dbReference type="RefSeq" id="WP_373657264.1">
    <property type="nucleotide sequence ID" value="NZ_JBGUAW010000015.1"/>
</dbReference>
<dbReference type="Pfam" id="PF04250">
    <property type="entry name" value="DUF429"/>
    <property type="match status" value="1"/>
</dbReference>
<protein>
    <submittedName>
        <fullName evidence="1">DUF429 domain-containing protein</fullName>
    </submittedName>
</protein>
<organism evidence="1 2">
    <name type="scientific">Thiohalorhabdus methylotrophus</name>
    <dbReference type="NCBI Taxonomy" id="3242694"/>
    <lineage>
        <taxon>Bacteria</taxon>
        <taxon>Pseudomonadati</taxon>
        <taxon>Pseudomonadota</taxon>
        <taxon>Gammaproteobacteria</taxon>
        <taxon>Thiohalorhabdales</taxon>
        <taxon>Thiohalorhabdaceae</taxon>
        <taxon>Thiohalorhabdus</taxon>
    </lineage>
</organism>